<evidence type="ECO:0000313" key="2">
    <source>
        <dbReference type="Proteomes" id="UP000502415"/>
    </source>
</evidence>
<organism evidence="1 2">
    <name type="scientific">Massilia forsythiae</name>
    <dbReference type="NCBI Taxonomy" id="2728020"/>
    <lineage>
        <taxon>Bacteria</taxon>
        <taxon>Pseudomonadati</taxon>
        <taxon>Pseudomonadota</taxon>
        <taxon>Betaproteobacteria</taxon>
        <taxon>Burkholderiales</taxon>
        <taxon>Oxalobacteraceae</taxon>
        <taxon>Telluria group</taxon>
        <taxon>Massilia</taxon>
    </lineage>
</organism>
<proteinExistence type="predicted"/>
<protein>
    <submittedName>
        <fullName evidence="1">ATP-binding protein</fullName>
    </submittedName>
</protein>
<reference evidence="1 2" key="1">
    <citation type="submission" date="2020-04" db="EMBL/GenBank/DDBJ databases">
        <title>Genome sequencing of novel species.</title>
        <authorList>
            <person name="Heo J."/>
            <person name="Kim S.-J."/>
            <person name="Kim J.-S."/>
            <person name="Hong S.-B."/>
            <person name="Kwon S.-W."/>
        </authorList>
    </citation>
    <scope>NUCLEOTIDE SEQUENCE [LARGE SCALE GENOMIC DNA]</scope>
    <source>
        <strain evidence="1 2">GN2-R2</strain>
    </source>
</reference>
<keyword evidence="1" id="KW-0067">ATP-binding</keyword>
<keyword evidence="2" id="KW-1185">Reference proteome</keyword>
<sequence>MADTYRKGAGTITIEDLIGQLRNDFELAQSPDYVADWIKLDGISAQNADCVVNTIGGIVDLHRTQALNMTEEAISDGEIIALLGMSGAGKSVVARKIFEKRVQSGKQTVWIDARSLECNDLAAFEATLRLSYPFRELLSKALSAEPVLILDGLDRIYNDPAFRNFATLIRISRQVDQTTRWRILVPCQSSEWMRVSERLASLGISEQIKIVQLDPIVADDLAPVVDLIPALASLLAQPRVAKLLLNLKVLDLVARKIREGAPVSETQWVSEVSVAGWFWDVEVSRGSNPVSRGHFVRNLALRQADQLISAVSVDDFSPSDLEVLPSLQIDQICQNVANDRLAFSHDLYGDWVRLRTLRNHCDNLASFLESRGDSPLWQRALRLFGLDAIEKPGGVNNWIAILESLSESRHVAAKDAFLEGPLYSSNIQENLEALLPVLQENDGSLLNRLLTRFLAFAAGPEKIAEAMRSTTIEKNIDLSLIDRVPNHPAWPEVIKFLHSHQLSIFASRIRAISEIVVMWLESAPAGAQARREAAELGIELGRYGISAFKDRKSALAPEARRLLYRCMLLSAREFPDEVGALALEASGRMEECLLDDALQPWHDGPRTEVDEAFRSVVLDGRGIEGLFNARPALAREVILATLVRFPTRLPIIEFDRGRRDSPVLERMKWLPTIYVYGPFLMCLHLNFDEGLEIIIRLVDIATSYALADEQTLDAKDEDEDEDGAADQKLLTLVMEQGLKQFFGNRTAFLCSMGASNLPRVVTIALMALEQYLYMHIDAGNDISARLREILARSSSVAVLGVLSDVGKRQPALFFGALRPLLSSPTVFLWDIWKRAQGRTHLMMVGLNRPPKLVMNMAFAFNALPHRETDMLTFFSAMIKAQPAPTEYLARVRAQWMQMSNKDPFVSTIRNQLIGFLDSEWRIKGIERATQDALGEGAIRRSELSEYDDVITRAGLVTIALQCRKVIDSAEKLDHATLEDWWLRCKSLFEAGRQSISVGQDALGDEWDNAITGCIALLLRHSDWCTEDASRQSWLTNALLILWSDQPERTIDIDNSLLPFSWECFMAESVATLWIADIKDLQLRELVAQMVLTLRKSAMRETLFRVCAPFRSEIGDDFYRLRRLALDAAFLKVRCELFFQFPQHLGCDDAQLALLWSEIEGWLTIKIDAFISGELPAKLDPWREYEGTSDFAVIEEKRIEWGHPALDLDIVRSAHMWLPLPNQTANEAERVEVLQFWKEAASFIAKRAVARDDYYEMDDDTWVLENLGAVLLESESNDQPHLLWRPVFDLPSAWHSFPNTFMSALHRYALIANDVPTRYVDAIRSICLHVLGTTCEMQKWRVHETVWDTLLGLDSGCRGLWQAKHERLVRSLLDVFRLWIQKVPLNGERIASFAAWLVGPAATPLRLEALLWLDVLIQRDGLTQISDASDVHDRIAVLLNEAWSRQEQKIRGKKETFTAFRRTLDWLVAQQNARALSLSSRLGLV</sequence>
<dbReference type="GO" id="GO:0005524">
    <property type="term" value="F:ATP binding"/>
    <property type="evidence" value="ECO:0007669"/>
    <property type="project" value="UniProtKB-KW"/>
</dbReference>
<dbReference type="KEGG" id="mfy:HH212_08250"/>
<gene>
    <name evidence="1" type="ORF">HH212_08250</name>
</gene>
<keyword evidence="1" id="KW-0547">Nucleotide-binding</keyword>
<accession>A0A7Z2VVS3</accession>
<evidence type="ECO:0000313" key="1">
    <source>
        <dbReference type="EMBL" id="QJE00018.1"/>
    </source>
</evidence>
<dbReference type="SUPFAM" id="SSF52540">
    <property type="entry name" value="P-loop containing nucleoside triphosphate hydrolases"/>
    <property type="match status" value="1"/>
</dbReference>
<dbReference type="RefSeq" id="WP_169434965.1">
    <property type="nucleotide sequence ID" value="NZ_CP051685.1"/>
</dbReference>
<dbReference type="InterPro" id="IPR027417">
    <property type="entry name" value="P-loop_NTPase"/>
</dbReference>
<dbReference type="Proteomes" id="UP000502415">
    <property type="component" value="Chromosome"/>
</dbReference>
<name>A0A7Z2VVS3_9BURK</name>
<dbReference type="EMBL" id="CP051685">
    <property type="protein sequence ID" value="QJE00018.1"/>
    <property type="molecule type" value="Genomic_DNA"/>
</dbReference>